<evidence type="ECO:0000256" key="1">
    <source>
        <dbReference type="ARBA" id="ARBA00001066"/>
    </source>
</evidence>
<evidence type="ECO:0000256" key="2">
    <source>
        <dbReference type="ARBA" id="ARBA00001958"/>
    </source>
</evidence>
<protein>
    <recommendedName>
        <fullName evidence="6">Pyrimidine-nucleoside phosphorylase</fullName>
        <ecNumber evidence="5">2.4.2.2</ecNumber>
    </recommendedName>
</protein>
<dbReference type="SUPFAM" id="SSF52418">
    <property type="entry name" value="Nucleoside phosphorylase/phosphoribosyltransferase catalytic domain"/>
    <property type="match status" value="1"/>
</dbReference>
<evidence type="ECO:0000313" key="12">
    <source>
        <dbReference type="EMBL" id="EPC75581.1"/>
    </source>
</evidence>
<evidence type="ECO:0000256" key="9">
    <source>
        <dbReference type="ARBA" id="ARBA00048453"/>
    </source>
</evidence>
<dbReference type="AlphaFoldDB" id="S2RVP1"/>
<sequence>MVFDVKVGNGAFMKTTEDARALAKALVGISKTAGVKSVALLTDMSQPLGITIGNSLEIAESIAILKNRGPKDVHDLTVALAAQMLVLGGKAASLEIASGLAEDALRDGRALNAFKQLITAQGGDASVVDDPRKLPQAKYRIAVKAAESGIVDQIDTNALGLAAMQLGGGRAKKDDILDLAVGLVLHKKLGTPVTKGDTLVTLHADTENVDAISNMVRNAYHIGDKAPKKTPLIQEVIRP</sequence>
<dbReference type="Gene3D" id="3.40.1030.10">
    <property type="entry name" value="Nucleoside phosphorylase/phosphoribosyltransferase catalytic domain"/>
    <property type="match status" value="1"/>
</dbReference>
<evidence type="ECO:0000256" key="8">
    <source>
        <dbReference type="ARBA" id="ARBA00022679"/>
    </source>
</evidence>
<dbReference type="EC" id="2.4.2.2" evidence="5"/>
<dbReference type="PATRIC" id="fig|1256206.3.peg.1309"/>
<dbReference type="SMART" id="SM00941">
    <property type="entry name" value="PYNP_C"/>
    <property type="match status" value="1"/>
</dbReference>
<keyword evidence="8" id="KW-0808">Transferase</keyword>
<evidence type="ECO:0000256" key="7">
    <source>
        <dbReference type="ARBA" id="ARBA00022676"/>
    </source>
</evidence>
<dbReference type="InterPro" id="IPR000053">
    <property type="entry name" value="Thymidine/pyrmidine_PPase"/>
</dbReference>
<dbReference type="PANTHER" id="PTHR10515">
    <property type="entry name" value="THYMIDINE PHOSPHORYLASE"/>
    <property type="match status" value="1"/>
</dbReference>
<feature type="domain" description="Pyrimidine nucleoside phosphorylase C-terminal" evidence="11">
    <location>
        <begin position="150"/>
        <end position="223"/>
    </location>
</feature>
<accession>S2RVP1</accession>
<dbReference type="Pfam" id="PF00591">
    <property type="entry name" value="Glycos_transf_3"/>
    <property type="match status" value="1"/>
</dbReference>
<comment type="catalytic activity">
    <reaction evidence="9">
        <text>uridine + phosphate = alpha-D-ribose 1-phosphate + uracil</text>
        <dbReference type="Rhea" id="RHEA:24388"/>
        <dbReference type="ChEBI" id="CHEBI:16704"/>
        <dbReference type="ChEBI" id="CHEBI:17568"/>
        <dbReference type="ChEBI" id="CHEBI:43474"/>
        <dbReference type="ChEBI" id="CHEBI:57720"/>
        <dbReference type="EC" id="2.4.2.2"/>
    </reaction>
</comment>
<dbReference type="InterPro" id="IPR000312">
    <property type="entry name" value="Glycosyl_Trfase_fam3"/>
</dbReference>
<gene>
    <name evidence="12" type="ORF">Lpp126_08537</name>
</gene>
<dbReference type="Proteomes" id="UP000014243">
    <property type="component" value="Unassembled WGS sequence"/>
</dbReference>
<dbReference type="InterPro" id="IPR035902">
    <property type="entry name" value="Nuc_phospho_transferase"/>
</dbReference>
<comment type="similarity">
    <text evidence="4">Belongs to the thymidine/pyrimidine-nucleoside phosphorylase family.</text>
</comment>
<dbReference type="GO" id="GO:0006213">
    <property type="term" value="P:pyrimidine nucleoside metabolic process"/>
    <property type="evidence" value="ECO:0007669"/>
    <property type="project" value="InterPro"/>
</dbReference>
<evidence type="ECO:0000256" key="3">
    <source>
        <dbReference type="ARBA" id="ARBA00003877"/>
    </source>
</evidence>
<evidence type="ECO:0000259" key="11">
    <source>
        <dbReference type="SMART" id="SM00941"/>
    </source>
</evidence>
<evidence type="ECO:0000256" key="5">
    <source>
        <dbReference type="ARBA" id="ARBA00011889"/>
    </source>
</evidence>
<dbReference type="PANTHER" id="PTHR10515:SF0">
    <property type="entry name" value="THYMIDINE PHOSPHORYLASE"/>
    <property type="match status" value="1"/>
</dbReference>
<dbReference type="InterPro" id="IPR036566">
    <property type="entry name" value="PYNP-like_C_sf"/>
</dbReference>
<name>S2RVP1_LACPA</name>
<comment type="cofactor">
    <cofactor evidence="2">
        <name>K(+)</name>
        <dbReference type="ChEBI" id="CHEBI:29103"/>
    </cofactor>
</comment>
<dbReference type="GO" id="GO:0009032">
    <property type="term" value="F:thymidine phosphorylase activity"/>
    <property type="evidence" value="ECO:0007669"/>
    <property type="project" value="TreeGrafter"/>
</dbReference>
<comment type="catalytic activity">
    <reaction evidence="1">
        <text>2'-deoxyuridine + phosphate = 2-deoxy-alpha-D-ribose 1-phosphate + uracil</text>
        <dbReference type="Rhea" id="RHEA:22824"/>
        <dbReference type="ChEBI" id="CHEBI:16450"/>
        <dbReference type="ChEBI" id="CHEBI:17568"/>
        <dbReference type="ChEBI" id="CHEBI:43474"/>
        <dbReference type="ChEBI" id="CHEBI:57259"/>
        <dbReference type="EC" id="2.4.2.2"/>
    </reaction>
</comment>
<comment type="caution">
    <text evidence="12">The sequence shown here is derived from an EMBL/GenBank/DDBJ whole genome shotgun (WGS) entry which is preliminary data.</text>
</comment>
<dbReference type="GO" id="GO:0006206">
    <property type="term" value="P:pyrimidine nucleobase metabolic process"/>
    <property type="evidence" value="ECO:0007669"/>
    <property type="project" value="InterPro"/>
</dbReference>
<dbReference type="GO" id="GO:0005829">
    <property type="term" value="C:cytosol"/>
    <property type="evidence" value="ECO:0007669"/>
    <property type="project" value="TreeGrafter"/>
</dbReference>
<evidence type="ECO:0000256" key="4">
    <source>
        <dbReference type="ARBA" id="ARBA00006915"/>
    </source>
</evidence>
<dbReference type="GO" id="GO:0004645">
    <property type="term" value="F:1,4-alpha-oligoglucan phosphorylase activity"/>
    <property type="evidence" value="ECO:0007669"/>
    <property type="project" value="InterPro"/>
</dbReference>
<dbReference type="Gene3D" id="3.90.1170.30">
    <property type="entry name" value="Pyrimidine nucleoside phosphorylase-like, C-terminal domain"/>
    <property type="match status" value="1"/>
</dbReference>
<keyword evidence="7" id="KW-0328">Glycosyltransferase</keyword>
<comment type="function">
    <text evidence="3">Catalyzes phosphorolysis of the pyrimidine nucleosides uridine, thymidine and 2'-deoxyuridine with the formation of the corresponding pyrimidine base and ribose-1-phosphate.</text>
</comment>
<dbReference type="Pfam" id="PF07831">
    <property type="entry name" value="PYNP_C"/>
    <property type="match status" value="1"/>
</dbReference>
<evidence type="ECO:0000256" key="6">
    <source>
        <dbReference type="ARBA" id="ARBA00014680"/>
    </source>
</evidence>
<reference evidence="12 13" key="1">
    <citation type="journal article" date="2013" name="PLoS ONE">
        <title>Lactobacillus paracasei comparative genomics: towards species pan-genome definition and exploitation of diversity.</title>
        <authorList>
            <person name="Smokvina T."/>
            <person name="Wels M."/>
            <person name="Polka J."/>
            <person name="Chervaux C."/>
            <person name="Brisse S."/>
            <person name="Boekhorst J."/>
            <person name="van Hylckama Vlieg J.E."/>
            <person name="Siezen R.J."/>
        </authorList>
    </citation>
    <scope>NUCLEOTIDE SEQUENCE [LARGE SCALE GENOMIC DNA]</scope>
    <source>
        <strain evidence="12 13">Lpp126</strain>
    </source>
</reference>
<evidence type="ECO:0000256" key="10">
    <source>
        <dbReference type="ARBA" id="ARBA00048525"/>
    </source>
</evidence>
<proteinExistence type="inferred from homology"/>
<comment type="catalytic activity">
    <reaction evidence="10">
        <text>thymidine + phosphate = 2-deoxy-alpha-D-ribose 1-phosphate + thymine</text>
        <dbReference type="Rhea" id="RHEA:16037"/>
        <dbReference type="ChEBI" id="CHEBI:17748"/>
        <dbReference type="ChEBI" id="CHEBI:17821"/>
        <dbReference type="ChEBI" id="CHEBI:43474"/>
        <dbReference type="ChEBI" id="CHEBI:57259"/>
        <dbReference type="EC" id="2.4.2.2"/>
    </reaction>
</comment>
<organism evidence="12 13">
    <name type="scientific">Lacticaseibacillus paracasei subsp. paracasei Lpp126</name>
    <dbReference type="NCBI Taxonomy" id="1256206"/>
    <lineage>
        <taxon>Bacteria</taxon>
        <taxon>Bacillati</taxon>
        <taxon>Bacillota</taxon>
        <taxon>Bacilli</taxon>
        <taxon>Lactobacillales</taxon>
        <taxon>Lactobacillaceae</taxon>
        <taxon>Lacticaseibacillus</taxon>
    </lineage>
</organism>
<dbReference type="InterPro" id="IPR013102">
    <property type="entry name" value="PYNP_C"/>
</dbReference>
<dbReference type="EMBL" id="ANKC01000606">
    <property type="protein sequence ID" value="EPC75581.1"/>
    <property type="molecule type" value="Genomic_DNA"/>
</dbReference>
<dbReference type="SUPFAM" id="SSF54680">
    <property type="entry name" value="Pyrimidine nucleoside phosphorylase C-terminal domain"/>
    <property type="match status" value="1"/>
</dbReference>
<evidence type="ECO:0000313" key="13">
    <source>
        <dbReference type="Proteomes" id="UP000014243"/>
    </source>
</evidence>